<dbReference type="EC" id="2.1.1.72" evidence="1"/>
<protein>
    <recommendedName>
        <fullName evidence="1">site-specific DNA-methyltransferase (adenine-specific)</fullName>
        <ecNumber evidence="1">2.1.1.72</ecNumber>
    </recommendedName>
</protein>
<reference evidence="7 8" key="1">
    <citation type="submission" date="2020-07" db="EMBL/GenBank/DDBJ databases">
        <title>Description of Limosilactobacillus balticus sp. nov., Limosilactobacillus agrestis sp. nov., Limosilactobacillus albertensis sp. nov., Limosilactobacillus rudii sp. nov., Limosilactobacillus fastidiosus sp. nov., five novel Limosilactobacillus species isolated from the vertebrate gastrointestinal tract, and proposal of 6 subspecies of Limosilactobacillus reuteri adapted to the gastrointestinal tract of specific vertebrate hosts.</title>
        <authorList>
            <person name="Li F."/>
            <person name="Cheng C."/>
            <person name="Zheng J."/>
            <person name="Quevedo R.M."/>
            <person name="Li J."/>
            <person name="Roos S."/>
            <person name="Gaenzle M.G."/>
            <person name="Walter J."/>
        </authorList>
    </citation>
    <scope>NUCLEOTIDE SEQUENCE [LARGE SCALE GENOMIC DNA]</scope>
    <source>
        <strain evidence="7 8">Lr3000</strain>
    </source>
</reference>
<dbReference type="GO" id="GO:0003676">
    <property type="term" value="F:nucleic acid binding"/>
    <property type="evidence" value="ECO:0007669"/>
    <property type="project" value="InterPro"/>
</dbReference>
<keyword evidence="4" id="KW-0949">S-adenosyl-L-methionine</keyword>
<evidence type="ECO:0000313" key="7">
    <source>
        <dbReference type="EMBL" id="MBB1122831.1"/>
    </source>
</evidence>
<evidence type="ECO:0000256" key="4">
    <source>
        <dbReference type="ARBA" id="ARBA00022691"/>
    </source>
</evidence>
<dbReference type="PROSITE" id="PS00092">
    <property type="entry name" value="N6_MTASE"/>
    <property type="match status" value="1"/>
</dbReference>
<dbReference type="InterPro" id="IPR002052">
    <property type="entry name" value="DNA_methylase_N6_adenine_CS"/>
</dbReference>
<dbReference type="GO" id="GO:0032259">
    <property type="term" value="P:methylation"/>
    <property type="evidence" value="ECO:0007669"/>
    <property type="project" value="UniProtKB-KW"/>
</dbReference>
<keyword evidence="2 7" id="KW-0489">Methyltransferase</keyword>
<organism evidence="7 8">
    <name type="scientific">Limosilactobacillus albertensis</name>
    <dbReference type="NCBI Taxonomy" id="2759752"/>
    <lineage>
        <taxon>Bacteria</taxon>
        <taxon>Bacillati</taxon>
        <taxon>Bacillota</taxon>
        <taxon>Bacilli</taxon>
        <taxon>Lactobacillales</taxon>
        <taxon>Lactobacillaceae</taxon>
        <taxon>Limosilactobacillus</taxon>
    </lineage>
</organism>
<evidence type="ECO:0000256" key="3">
    <source>
        <dbReference type="ARBA" id="ARBA00022679"/>
    </source>
</evidence>
<feature type="domain" description="Type II methyltransferase M.TaqI-like" evidence="6">
    <location>
        <begin position="417"/>
        <end position="670"/>
    </location>
</feature>
<dbReference type="Pfam" id="PF07669">
    <property type="entry name" value="Eco57I"/>
    <property type="match status" value="1"/>
</dbReference>
<dbReference type="RefSeq" id="WP_182602155.1">
    <property type="nucleotide sequence ID" value="NZ_JACIVD010000049.1"/>
</dbReference>
<dbReference type="SUPFAM" id="SSF53335">
    <property type="entry name" value="S-adenosyl-L-methionine-dependent methyltransferases"/>
    <property type="match status" value="1"/>
</dbReference>
<dbReference type="InterPro" id="IPR050953">
    <property type="entry name" value="N4_N6_ade-DNA_methylase"/>
</dbReference>
<dbReference type="Proteomes" id="UP000547628">
    <property type="component" value="Unassembled WGS sequence"/>
</dbReference>
<comment type="caution">
    <text evidence="7">The sequence shown here is derived from an EMBL/GenBank/DDBJ whole genome shotgun (WGS) entry which is preliminary data.</text>
</comment>
<sequence length="776" mass="88658">MKLTQEEYDKFEQKIHAAISEADVRRAWDHLITDVLGESIHEEQEYRDMTISNVVIEFKDKGMFKNSKESPKFKEATKGRIFKYINRLSKKSNMPTSAFIGVVTDGQCTSIVTVENDKVDSGNLLSVNFNNIEYVLRVIDKGMRVPLTSSNLIDDFGPLSKYGGPVILSMYSALNADLQQKGNNKTKLFFNEWKNLYGQVSTMPKNKREVVLKELGFPLDAGLSEVLFTINTYNSFLVKLLAAELISTLPISSYSKFSETIGLTSKNIFTVLKSELELDNFFESSNIHNFVSEVLFSWYTESTNKPSNMAEKVKAICLRLSLYDISNYQAMRSGDLLKDFYQKLVPDKLRKSLGEFYTPDWLVSYMLNKVGSLEDKTILDPTNGSGSFLLQAIYKKKEIYQRKGLGSQEQLSKILSEVYGFDLNPLAVQIARVNYLFAIYDLIIDSPGITVEIPVLLSDAIYVPEMQQGTDKYVYTIGSNVADLHVELPKSLVDSRQRLVKTFSILNAAIDHNGKFEDCLPSLQALFTNEDASFFKTLNNTFDKVQDLHKKSWDGIWFQIIQNFFWSIELPKMDIIVGNPPWVRWSSLPELYRERVKDTAKLYDIFSEHKRYGGNELDISALVTVSVADRWLKNNGVISFLLPQIHLQNDSSSGFRQFKIGKYHLIPQIIEDLQNISAFENVVNKPMIITLKKGTNDPTFPVEYKKWVSVDNKKVVKNNAALSDVLMTRDVRDLFAKPLKDSPRARWIYGTRQQLPIFDKLLGQPTYHGRRELPLI</sequence>
<name>A0A839GYS6_9LACO</name>
<dbReference type="PRINTS" id="PR00507">
    <property type="entry name" value="N12N6MTFRASE"/>
</dbReference>
<accession>A0A839GYS6</accession>
<evidence type="ECO:0000256" key="1">
    <source>
        <dbReference type="ARBA" id="ARBA00011900"/>
    </source>
</evidence>
<dbReference type="PANTHER" id="PTHR33841">
    <property type="entry name" value="DNA METHYLTRANSFERASE YEEA-RELATED"/>
    <property type="match status" value="1"/>
</dbReference>
<proteinExistence type="predicted"/>
<dbReference type="Gene3D" id="3.40.50.150">
    <property type="entry name" value="Vaccinia Virus protein VP39"/>
    <property type="match status" value="1"/>
</dbReference>
<keyword evidence="3" id="KW-0808">Transferase</keyword>
<evidence type="ECO:0000256" key="5">
    <source>
        <dbReference type="ARBA" id="ARBA00047942"/>
    </source>
</evidence>
<comment type="catalytic activity">
    <reaction evidence="5">
        <text>a 2'-deoxyadenosine in DNA + S-adenosyl-L-methionine = an N(6)-methyl-2'-deoxyadenosine in DNA + S-adenosyl-L-homocysteine + H(+)</text>
        <dbReference type="Rhea" id="RHEA:15197"/>
        <dbReference type="Rhea" id="RHEA-COMP:12418"/>
        <dbReference type="Rhea" id="RHEA-COMP:12419"/>
        <dbReference type="ChEBI" id="CHEBI:15378"/>
        <dbReference type="ChEBI" id="CHEBI:57856"/>
        <dbReference type="ChEBI" id="CHEBI:59789"/>
        <dbReference type="ChEBI" id="CHEBI:90615"/>
        <dbReference type="ChEBI" id="CHEBI:90616"/>
        <dbReference type="EC" id="2.1.1.72"/>
    </reaction>
</comment>
<dbReference type="EMBL" id="JACIVD010000049">
    <property type="protein sequence ID" value="MBB1122831.1"/>
    <property type="molecule type" value="Genomic_DNA"/>
</dbReference>
<evidence type="ECO:0000313" key="8">
    <source>
        <dbReference type="Proteomes" id="UP000547628"/>
    </source>
</evidence>
<gene>
    <name evidence="7" type="ORF">H5S41_02460</name>
</gene>
<dbReference type="InterPro" id="IPR029063">
    <property type="entry name" value="SAM-dependent_MTases_sf"/>
</dbReference>
<evidence type="ECO:0000256" key="2">
    <source>
        <dbReference type="ARBA" id="ARBA00022603"/>
    </source>
</evidence>
<dbReference type="InterPro" id="IPR011639">
    <property type="entry name" value="MethylTrfase_TaqI-like_dom"/>
</dbReference>
<dbReference type="PANTHER" id="PTHR33841:SF4">
    <property type="entry name" value="RESTRICTION MODIFICATION SYSTEM DNA SPECIFICITY DOMAIN"/>
    <property type="match status" value="1"/>
</dbReference>
<dbReference type="GO" id="GO:0009007">
    <property type="term" value="F:site-specific DNA-methyltransferase (adenine-specific) activity"/>
    <property type="evidence" value="ECO:0007669"/>
    <property type="project" value="UniProtKB-EC"/>
</dbReference>
<evidence type="ECO:0000259" key="6">
    <source>
        <dbReference type="Pfam" id="PF07669"/>
    </source>
</evidence>
<dbReference type="AlphaFoldDB" id="A0A839GYS6"/>
<dbReference type="GO" id="GO:0006304">
    <property type="term" value="P:DNA modification"/>
    <property type="evidence" value="ECO:0007669"/>
    <property type="project" value="InterPro"/>
</dbReference>